<protein>
    <submittedName>
        <fullName evidence="1">Platelet-activating factor acetylhydrolase, isoform II-domain-containing protein</fullName>
    </submittedName>
</protein>
<dbReference type="EMBL" id="MU274911">
    <property type="protein sequence ID" value="KAI0089141.1"/>
    <property type="molecule type" value="Genomic_DNA"/>
</dbReference>
<accession>A0ACB8U4M6</accession>
<comment type="caution">
    <text evidence="1">The sequence shown here is derived from an EMBL/GenBank/DDBJ whole genome shotgun (WGS) entry which is preliminary data.</text>
</comment>
<dbReference type="Proteomes" id="UP001055072">
    <property type="component" value="Unassembled WGS sequence"/>
</dbReference>
<reference evidence="1" key="1">
    <citation type="journal article" date="2021" name="Environ. Microbiol.">
        <title>Gene family expansions and transcriptome signatures uncover fungal adaptations to wood decay.</title>
        <authorList>
            <person name="Hage H."/>
            <person name="Miyauchi S."/>
            <person name="Viragh M."/>
            <person name="Drula E."/>
            <person name="Min B."/>
            <person name="Chaduli D."/>
            <person name="Navarro D."/>
            <person name="Favel A."/>
            <person name="Norest M."/>
            <person name="Lesage-Meessen L."/>
            <person name="Balint B."/>
            <person name="Merenyi Z."/>
            <person name="de Eugenio L."/>
            <person name="Morin E."/>
            <person name="Martinez A.T."/>
            <person name="Baldrian P."/>
            <person name="Stursova M."/>
            <person name="Martinez M.J."/>
            <person name="Novotny C."/>
            <person name="Magnuson J.K."/>
            <person name="Spatafora J.W."/>
            <person name="Maurice S."/>
            <person name="Pangilinan J."/>
            <person name="Andreopoulos W."/>
            <person name="LaButti K."/>
            <person name="Hundley H."/>
            <person name="Na H."/>
            <person name="Kuo A."/>
            <person name="Barry K."/>
            <person name="Lipzen A."/>
            <person name="Henrissat B."/>
            <person name="Riley R."/>
            <person name="Ahrendt S."/>
            <person name="Nagy L.G."/>
            <person name="Grigoriev I.V."/>
            <person name="Martin F."/>
            <person name="Rosso M.N."/>
        </authorList>
    </citation>
    <scope>NUCLEOTIDE SEQUENCE</scope>
    <source>
        <strain evidence="1">CBS 384.51</strain>
    </source>
</reference>
<organism evidence="1 2">
    <name type="scientific">Irpex rosettiformis</name>
    <dbReference type="NCBI Taxonomy" id="378272"/>
    <lineage>
        <taxon>Eukaryota</taxon>
        <taxon>Fungi</taxon>
        <taxon>Dikarya</taxon>
        <taxon>Basidiomycota</taxon>
        <taxon>Agaricomycotina</taxon>
        <taxon>Agaricomycetes</taxon>
        <taxon>Polyporales</taxon>
        <taxon>Irpicaceae</taxon>
        <taxon>Irpex</taxon>
    </lineage>
</organism>
<name>A0ACB8U4M6_9APHY</name>
<gene>
    <name evidence="1" type="ORF">BDY19DRAFT_126638</name>
</gene>
<evidence type="ECO:0000313" key="1">
    <source>
        <dbReference type="EMBL" id="KAI0089141.1"/>
    </source>
</evidence>
<keyword evidence="2" id="KW-1185">Reference proteome</keyword>
<proteinExistence type="predicted"/>
<evidence type="ECO:0000313" key="2">
    <source>
        <dbReference type="Proteomes" id="UP001055072"/>
    </source>
</evidence>
<sequence>MVFTLYDIHGPHPVGATTFAIPLDEFTNPDDRIIGEGKVKSNIPGRPNEPALKLEEVAFTAFYPAGVKSDGGKRLRRGLGWIPKPVNGTLKGYAHFSKWSYWIVNCLLHFPASLIKIPVYPNAPLLDPQSVPEFNGASWPLVLFSHGLAGNRLNYSHICARLASEGRVVLAFEHKDGSGPYVQNVSPVPGRPSSSHPPEYKLYLHPEDVLWNTEYDKSKFPLRRNQLRFRRSEIYLGYAHFKKFVESSLESDADVLPHPSLHTVDGPSASSLASPSHSKDRNFWLSWLKSGSKPKVRVERDVALAGHSFGGATVLDILSTPPPLLPSEYEGGKRFSHIPITHAIVLDPWMDPLTSPGPIPYMPEVSSVPGEKGSETPRLLVINSEGFTLWDEHFDRLKEVVKGWNKGPSQSQSLEPPQPETTGSNGFGNAHINQTDDDEDTKPSSHPPISGPYATLITLLRAQHTSFSDFGVLVPFGRLAREGKLFLSTTGDLLSAFLHEEKDAESMDGSGVENERFVEELGKLTQVDLQMEDINLHKPDSETEWKKRIVGEVGDVVLH</sequence>